<comment type="caution">
    <text evidence="2">The sequence shown here is derived from an EMBL/GenBank/DDBJ whole genome shotgun (WGS) entry which is preliminary data.</text>
</comment>
<dbReference type="EMBL" id="PQXN01000351">
    <property type="protein sequence ID" value="TGO45961.1"/>
    <property type="molecule type" value="Genomic_DNA"/>
</dbReference>
<dbReference type="OrthoDB" id="3511491at2759"/>
<organism evidence="2 3">
    <name type="scientific">Botryotinia convoluta</name>
    <dbReference type="NCBI Taxonomy" id="54673"/>
    <lineage>
        <taxon>Eukaryota</taxon>
        <taxon>Fungi</taxon>
        <taxon>Dikarya</taxon>
        <taxon>Ascomycota</taxon>
        <taxon>Pezizomycotina</taxon>
        <taxon>Leotiomycetes</taxon>
        <taxon>Helotiales</taxon>
        <taxon>Sclerotiniaceae</taxon>
        <taxon>Botryotinia</taxon>
    </lineage>
</organism>
<name>A0A4Z1HCE9_9HELO</name>
<sequence>MLDRLYEEGRSNMVYRYAFKDATNDEAIALLPEQEKLQAIERAVYKKLFGETSTDKKDDAKNAKSAAEPKKKEASASNDGKTTEKSDTPTVEKEKDTREARDPAESNTTKVVAGISYRDQAAKTPPPEESQLTDRQKRILARHEAFKAKMGPAAWHRMEEAHIKNLPIITKRDAMLDKRNKLLPMRPGEVEQKLNLRVMFVFERSHLFRLWPEPADWDAFEKDPVEGMELLARCEKFIEFWVWVFVFTGRATHRVPLPTCFEWFLLGEVSPEYKGFTRLVSAPKPMTDIEATEAFKKDIQEESR</sequence>
<dbReference type="AlphaFoldDB" id="A0A4Z1HCE9"/>
<accession>A0A4Z1HCE9</accession>
<gene>
    <name evidence="2" type="ORF">BCON_0353g00050</name>
</gene>
<reference evidence="2 3" key="1">
    <citation type="submission" date="2017-12" db="EMBL/GenBank/DDBJ databases">
        <title>Comparative genomics of Botrytis spp.</title>
        <authorList>
            <person name="Valero-Jimenez C.A."/>
            <person name="Tapia P."/>
            <person name="Veloso J."/>
            <person name="Silva-Moreno E."/>
            <person name="Staats M."/>
            <person name="Valdes J.H."/>
            <person name="Van Kan J.A.L."/>
        </authorList>
    </citation>
    <scope>NUCLEOTIDE SEQUENCE [LARGE SCALE GENOMIC DNA]</scope>
    <source>
        <strain evidence="2 3">MUCL11595</strain>
    </source>
</reference>
<protein>
    <submittedName>
        <fullName evidence="2">Uncharacterized protein</fullName>
    </submittedName>
</protein>
<feature type="compositionally biased region" description="Basic and acidic residues" evidence="1">
    <location>
        <begin position="81"/>
        <end position="104"/>
    </location>
</feature>
<evidence type="ECO:0000256" key="1">
    <source>
        <dbReference type="SAM" id="MobiDB-lite"/>
    </source>
</evidence>
<feature type="compositionally biased region" description="Basic and acidic residues" evidence="1">
    <location>
        <begin position="53"/>
        <end position="74"/>
    </location>
</feature>
<keyword evidence="3" id="KW-1185">Reference proteome</keyword>
<evidence type="ECO:0000313" key="2">
    <source>
        <dbReference type="EMBL" id="TGO45961.1"/>
    </source>
</evidence>
<proteinExistence type="predicted"/>
<evidence type="ECO:0000313" key="3">
    <source>
        <dbReference type="Proteomes" id="UP000297527"/>
    </source>
</evidence>
<feature type="region of interest" description="Disordered" evidence="1">
    <location>
        <begin position="49"/>
        <end position="136"/>
    </location>
</feature>
<dbReference type="Proteomes" id="UP000297527">
    <property type="component" value="Unassembled WGS sequence"/>
</dbReference>